<evidence type="ECO:0008006" key="7">
    <source>
        <dbReference type="Google" id="ProtNLM"/>
    </source>
</evidence>
<dbReference type="AlphaFoldDB" id="A0A401J0B9"/>
<dbReference type="InterPro" id="IPR006119">
    <property type="entry name" value="Resolv_N"/>
</dbReference>
<dbReference type="CDD" id="cd00338">
    <property type="entry name" value="Ser_Recombinase"/>
    <property type="match status" value="1"/>
</dbReference>
<organism evidence="5 6">
    <name type="scientific">Sphingobium xenophagum</name>
    <dbReference type="NCBI Taxonomy" id="121428"/>
    <lineage>
        <taxon>Bacteria</taxon>
        <taxon>Pseudomonadati</taxon>
        <taxon>Pseudomonadota</taxon>
        <taxon>Alphaproteobacteria</taxon>
        <taxon>Sphingomonadales</taxon>
        <taxon>Sphingomonadaceae</taxon>
        <taxon>Sphingobium</taxon>
    </lineage>
</organism>
<dbReference type="PROSITE" id="PS51736">
    <property type="entry name" value="RECOMBINASES_3"/>
    <property type="match status" value="1"/>
</dbReference>
<evidence type="ECO:0000313" key="5">
    <source>
        <dbReference type="EMBL" id="GBH30066.1"/>
    </source>
</evidence>
<evidence type="ECO:0000259" key="4">
    <source>
        <dbReference type="PROSITE" id="PS51737"/>
    </source>
</evidence>
<name>A0A401J0B9_SPHXE</name>
<keyword evidence="2" id="KW-0233">DNA recombination</keyword>
<sequence>MDALLYIRWSSQEQNKGDSHRRQLRLGEDAAKLRGWNIVETLIEDGRSAYHGRNRDVGGKLAEIEDRARLGNLNGWVLLVEQLDRLSRQQPIQTLNLITSLTGAGITIFETSTGRKWDNDSVRSSWTDLLEAFIRAGLAFDESDKKSKRIKSAWMATRERGATKDGQADPRIMPGWMEVVEGRYKIIEARAQWIRSIFRWCIEGVSLTGIARRLNADSKSRWTAGSWAAPNISQLIRARNVLGEYLPQTKDQTGKRVPAGDWTKCYPAIIDEPTWQAAQAALQRRASASPSARNRRINILAGMVICGACFGPLFLGTHNKSARRLICRNRHQNSGCDARTTYHYPNLERGVLDYVLHIAVPEQTGPGSSAGLITNLELSLQERKARLEKLVDSYSRTGSAAMERGILSLEREILVGEDDLARLRRQEREAANRPAPTELLKRASELRGKMIDDDSRSHMNQLLRSLVTSIVMNPANMEATVILLGGLAAIRLDKHGNKIAGADAKAMLLDPEGRAQTIAATIGSDVPHRMMLDQWEARADV</sequence>
<dbReference type="Pfam" id="PF00239">
    <property type="entry name" value="Resolvase"/>
    <property type="match status" value="1"/>
</dbReference>
<keyword evidence="6" id="KW-1185">Reference proteome</keyword>
<dbReference type="InterPro" id="IPR038109">
    <property type="entry name" value="DNA_bind_recomb_sf"/>
</dbReference>
<accession>A0A401J0B9</accession>
<dbReference type="Pfam" id="PF13408">
    <property type="entry name" value="Zn_ribbon_recom"/>
    <property type="match status" value="1"/>
</dbReference>
<dbReference type="PANTHER" id="PTHR30461">
    <property type="entry name" value="DNA-INVERTASE FROM LAMBDOID PROPHAGE"/>
    <property type="match status" value="1"/>
</dbReference>
<dbReference type="Gene3D" id="3.90.1750.20">
    <property type="entry name" value="Putative Large Serine Recombinase, Chain B, Domain 2"/>
    <property type="match status" value="1"/>
</dbReference>
<evidence type="ECO:0000313" key="6">
    <source>
        <dbReference type="Proteomes" id="UP000290975"/>
    </source>
</evidence>
<dbReference type="Pfam" id="PF07508">
    <property type="entry name" value="Recombinase"/>
    <property type="match status" value="1"/>
</dbReference>
<evidence type="ECO:0000256" key="2">
    <source>
        <dbReference type="ARBA" id="ARBA00023172"/>
    </source>
</evidence>
<keyword evidence="1" id="KW-0238">DNA-binding</keyword>
<dbReference type="GO" id="GO:0000150">
    <property type="term" value="F:DNA strand exchange activity"/>
    <property type="evidence" value="ECO:0007669"/>
    <property type="project" value="InterPro"/>
</dbReference>
<proteinExistence type="predicted"/>
<gene>
    <name evidence="5" type="ORF">MBESOW_P1320</name>
</gene>
<dbReference type="InterPro" id="IPR025827">
    <property type="entry name" value="Zn_ribbon_recom_dom"/>
</dbReference>
<protein>
    <recommendedName>
        <fullName evidence="7">Recombinase domain-containing protein</fullName>
    </recommendedName>
</protein>
<dbReference type="Gene3D" id="3.40.50.1390">
    <property type="entry name" value="Resolvase, N-terminal catalytic domain"/>
    <property type="match status" value="1"/>
</dbReference>
<dbReference type="SUPFAM" id="SSF53041">
    <property type="entry name" value="Resolvase-like"/>
    <property type="match status" value="1"/>
</dbReference>
<dbReference type="InterPro" id="IPR036162">
    <property type="entry name" value="Resolvase-like_N_sf"/>
</dbReference>
<dbReference type="RefSeq" id="WP_130752410.1">
    <property type="nucleotide sequence ID" value="NZ_BBQY01000004.1"/>
</dbReference>
<dbReference type="SMART" id="SM00857">
    <property type="entry name" value="Resolvase"/>
    <property type="match status" value="1"/>
</dbReference>
<dbReference type="EMBL" id="BBQY01000004">
    <property type="protein sequence ID" value="GBH30066.1"/>
    <property type="molecule type" value="Genomic_DNA"/>
</dbReference>
<feature type="domain" description="Recombinase" evidence="4">
    <location>
        <begin position="174"/>
        <end position="288"/>
    </location>
</feature>
<evidence type="ECO:0000259" key="3">
    <source>
        <dbReference type="PROSITE" id="PS51736"/>
    </source>
</evidence>
<dbReference type="PROSITE" id="PS51737">
    <property type="entry name" value="RECOMBINASE_DNA_BIND"/>
    <property type="match status" value="1"/>
</dbReference>
<reference evidence="5 6" key="1">
    <citation type="submission" date="2014-12" db="EMBL/GenBank/DDBJ databases">
        <title>Whole genome sequencing of Sphingobium xenophagum OW59.</title>
        <authorList>
            <person name="Ohta Y."/>
            <person name="Nishi S."/>
            <person name="Hatada Y."/>
        </authorList>
    </citation>
    <scope>NUCLEOTIDE SEQUENCE [LARGE SCALE GENOMIC DNA]</scope>
    <source>
        <strain evidence="5 6">OW59</strain>
    </source>
</reference>
<evidence type="ECO:0000256" key="1">
    <source>
        <dbReference type="ARBA" id="ARBA00023125"/>
    </source>
</evidence>
<dbReference type="InterPro" id="IPR050639">
    <property type="entry name" value="SSR_resolvase"/>
</dbReference>
<feature type="domain" description="Resolvase/invertase-type recombinase catalytic" evidence="3">
    <location>
        <begin position="2"/>
        <end position="161"/>
    </location>
</feature>
<dbReference type="GO" id="GO:0003677">
    <property type="term" value="F:DNA binding"/>
    <property type="evidence" value="ECO:0007669"/>
    <property type="project" value="UniProtKB-KW"/>
</dbReference>
<comment type="caution">
    <text evidence="5">The sequence shown here is derived from an EMBL/GenBank/DDBJ whole genome shotgun (WGS) entry which is preliminary data.</text>
</comment>
<dbReference type="InterPro" id="IPR011109">
    <property type="entry name" value="DNA_bind_recombinase_dom"/>
</dbReference>
<dbReference type="PANTHER" id="PTHR30461:SF2">
    <property type="entry name" value="SERINE RECOMBINASE PINE-RELATED"/>
    <property type="match status" value="1"/>
</dbReference>
<dbReference type="Proteomes" id="UP000290975">
    <property type="component" value="Unassembled WGS sequence"/>
</dbReference>